<keyword evidence="3 6" id="KW-1133">Transmembrane helix</keyword>
<dbReference type="GO" id="GO:0016020">
    <property type="term" value="C:membrane"/>
    <property type="evidence" value="ECO:0007669"/>
    <property type="project" value="UniProtKB-SubCell"/>
</dbReference>
<accession>A0A2H3GVN4</accession>
<dbReference type="PANTHER" id="PTHR15549">
    <property type="entry name" value="PAIRED IMMUNOGLOBULIN-LIKE TYPE 2 RECEPTOR"/>
    <property type="match status" value="1"/>
</dbReference>
<dbReference type="InterPro" id="IPR051694">
    <property type="entry name" value="Immunoregulatory_rcpt-like"/>
</dbReference>
<organism evidence="7 8">
    <name type="scientific">Fusarium oxysporum f. sp. radicis-cucumerinum</name>
    <dbReference type="NCBI Taxonomy" id="327505"/>
    <lineage>
        <taxon>Eukaryota</taxon>
        <taxon>Fungi</taxon>
        <taxon>Dikarya</taxon>
        <taxon>Ascomycota</taxon>
        <taxon>Pezizomycotina</taxon>
        <taxon>Sordariomycetes</taxon>
        <taxon>Hypocreomycetidae</taxon>
        <taxon>Hypocreales</taxon>
        <taxon>Nectriaceae</taxon>
        <taxon>Fusarium</taxon>
        <taxon>Fusarium oxysporum species complex</taxon>
    </lineage>
</organism>
<protein>
    <submittedName>
        <fullName evidence="7">Uncharacterized protein</fullName>
    </submittedName>
</protein>
<sequence length="520" mass="57637">MTSTGFAPCIGFLFTCERPIIHYFWNFTFFVAVMFGILIRTLILSLFVNHVLCILSFMRPPQWYSDVDDNAGFEENIRYEVGDTVQLLWETDLDKVELFLVQRIGSIIKVRILDASRTEWKAEWDVVGLVDGNEDSLYWFALRDPDDRVVYLTRSQSFNVSAPPTQLIPIPTATDQSSNEKANSDAGSDSGMSRSEIAGAAVGGTIDGLILLGAVGWLIWRRLGRNKRNTDVSVVSQSQQQQLHSSETKAELPGDPPVESYPSGLAACESKFIRPSQWDPNQGADRDLGENIRYSDSENIAVIFESDEPKVDLYVWQMNPTNKKGGQHALLERESLLYSTSWKAEYDMGRYLRHGEDSVYWFGIYKSGDQQTPLAESQYFNVTAPDPPQLHTVTVSEAVTSVQESATLQLPPQSTTESGSDATATEVPSGQETKANTGLSSRFELTTTEIVGIAVGASLGGVLVLGGIGWLGCRKSARRGTRNRPGAHYQQPYQRGIKERERALYLSAPARRIGGLLEAP</sequence>
<feature type="compositionally biased region" description="Polar residues" evidence="5">
    <location>
        <begin position="173"/>
        <end position="192"/>
    </location>
</feature>
<feature type="compositionally biased region" description="Low complexity" evidence="5">
    <location>
        <begin position="232"/>
        <end position="242"/>
    </location>
</feature>
<feature type="transmembrane region" description="Helical" evidence="6">
    <location>
        <begin position="27"/>
        <end position="55"/>
    </location>
</feature>
<reference evidence="7 8" key="2">
    <citation type="journal article" date="2017" name="Sci. Rep.">
        <title>A mobile pathogenicity chromosome in Fusarium oxysporum for infection of multiple cucurbit species.</title>
        <authorList>
            <person name="van Dam P."/>
            <person name="Fokkens L."/>
            <person name="Ayukawa Y."/>
            <person name="van der Gragt M."/>
            <person name="Ter Horst A."/>
            <person name="Brankovics B."/>
            <person name="Houterman P.M."/>
            <person name="Arie T."/>
            <person name="Rep M."/>
        </authorList>
    </citation>
    <scope>NUCLEOTIDE SEQUENCE [LARGE SCALE GENOMIC DNA]</scope>
    <source>
        <strain evidence="7 8">Forc016</strain>
    </source>
</reference>
<evidence type="ECO:0000313" key="8">
    <source>
        <dbReference type="Proteomes" id="UP000219602"/>
    </source>
</evidence>
<evidence type="ECO:0000256" key="4">
    <source>
        <dbReference type="ARBA" id="ARBA00023136"/>
    </source>
</evidence>
<keyword evidence="4 6" id="KW-0472">Membrane</keyword>
<gene>
    <name evidence="7" type="ORF">AU210_007383</name>
</gene>
<feature type="region of interest" description="Disordered" evidence="5">
    <location>
        <begin position="404"/>
        <end position="439"/>
    </location>
</feature>
<feature type="transmembrane region" description="Helical" evidence="6">
    <location>
        <begin position="197"/>
        <end position="220"/>
    </location>
</feature>
<dbReference type="Proteomes" id="UP000219602">
    <property type="component" value="Chromosome 7"/>
</dbReference>
<name>A0A2H3GVN4_FUSOX</name>
<evidence type="ECO:0000256" key="6">
    <source>
        <dbReference type="SAM" id="Phobius"/>
    </source>
</evidence>
<keyword evidence="2 6" id="KW-0812">Transmembrane</keyword>
<dbReference type="AlphaFoldDB" id="A0A2H3GVN4"/>
<evidence type="ECO:0000256" key="3">
    <source>
        <dbReference type="ARBA" id="ARBA00022989"/>
    </source>
</evidence>
<evidence type="ECO:0000256" key="2">
    <source>
        <dbReference type="ARBA" id="ARBA00022692"/>
    </source>
</evidence>
<reference evidence="7 8" key="1">
    <citation type="journal article" date="2016" name="Environ. Microbiol.">
        <title>Effector profiles distinguish formae speciales of Fusarium oxysporum.</title>
        <authorList>
            <person name="van Dam P."/>
            <person name="Fokkens L."/>
            <person name="Schmidt S.M."/>
            <person name="Linmans J.H."/>
            <person name="Kistler H.C."/>
            <person name="Ma L.J."/>
            <person name="Rep M."/>
        </authorList>
    </citation>
    <scope>NUCLEOTIDE SEQUENCE [LARGE SCALE GENOMIC DNA]</scope>
    <source>
        <strain evidence="7 8">Forc016</strain>
    </source>
</reference>
<evidence type="ECO:0000313" key="7">
    <source>
        <dbReference type="EMBL" id="PCD34787.1"/>
    </source>
</evidence>
<dbReference type="PANTHER" id="PTHR15549:SF26">
    <property type="entry name" value="AXIAL BUDDING PATTERN PROTEIN 2-RELATED"/>
    <property type="match status" value="1"/>
</dbReference>
<feature type="transmembrane region" description="Helical" evidence="6">
    <location>
        <begin position="450"/>
        <end position="473"/>
    </location>
</feature>
<evidence type="ECO:0000256" key="1">
    <source>
        <dbReference type="ARBA" id="ARBA00004167"/>
    </source>
</evidence>
<comment type="caution">
    <text evidence="7">The sequence shown here is derived from an EMBL/GenBank/DDBJ whole genome shotgun (WGS) entry which is preliminary data.</text>
</comment>
<evidence type="ECO:0000256" key="5">
    <source>
        <dbReference type="SAM" id="MobiDB-lite"/>
    </source>
</evidence>
<dbReference type="EMBL" id="MABQ02000005">
    <property type="protein sequence ID" value="PCD34787.1"/>
    <property type="molecule type" value="Genomic_DNA"/>
</dbReference>
<proteinExistence type="predicted"/>
<comment type="subcellular location">
    <subcellularLocation>
        <location evidence="1">Membrane</location>
        <topology evidence="1">Single-pass membrane protein</topology>
    </subcellularLocation>
</comment>
<feature type="region of interest" description="Disordered" evidence="5">
    <location>
        <begin position="163"/>
        <end position="192"/>
    </location>
</feature>
<feature type="region of interest" description="Disordered" evidence="5">
    <location>
        <begin position="232"/>
        <end position="256"/>
    </location>
</feature>
<dbReference type="GO" id="GO:0071944">
    <property type="term" value="C:cell periphery"/>
    <property type="evidence" value="ECO:0007669"/>
    <property type="project" value="UniProtKB-ARBA"/>
</dbReference>